<dbReference type="Proteomes" id="UP000288716">
    <property type="component" value="Unassembled WGS sequence"/>
</dbReference>
<sequence>MNVTKIADCSVIRILEFAQKLSNYFIAFASM</sequence>
<comment type="caution">
    <text evidence="1">The sequence shown here is derived from an EMBL/GenBank/DDBJ whole genome shotgun (WGS) entry which is preliminary data.</text>
</comment>
<evidence type="ECO:0000313" key="1">
    <source>
        <dbReference type="EMBL" id="RWS29066.1"/>
    </source>
</evidence>
<protein>
    <submittedName>
        <fullName evidence="1">Uncharacterized protein</fullName>
    </submittedName>
</protein>
<dbReference type="VEuPathDB" id="VectorBase:LDEU002976"/>
<proteinExistence type="predicted"/>
<evidence type="ECO:0000313" key="2">
    <source>
        <dbReference type="Proteomes" id="UP000288716"/>
    </source>
</evidence>
<organism evidence="1 2">
    <name type="scientific">Leptotrombidium deliense</name>
    <dbReference type="NCBI Taxonomy" id="299467"/>
    <lineage>
        <taxon>Eukaryota</taxon>
        <taxon>Metazoa</taxon>
        <taxon>Ecdysozoa</taxon>
        <taxon>Arthropoda</taxon>
        <taxon>Chelicerata</taxon>
        <taxon>Arachnida</taxon>
        <taxon>Acari</taxon>
        <taxon>Acariformes</taxon>
        <taxon>Trombidiformes</taxon>
        <taxon>Prostigmata</taxon>
        <taxon>Anystina</taxon>
        <taxon>Parasitengona</taxon>
        <taxon>Trombiculoidea</taxon>
        <taxon>Trombiculidae</taxon>
        <taxon>Leptotrombidium</taxon>
    </lineage>
</organism>
<name>A0A443SNG8_9ACAR</name>
<dbReference type="AlphaFoldDB" id="A0A443SNG8"/>
<gene>
    <name evidence="1" type="ORF">B4U80_06530</name>
</gene>
<keyword evidence="2" id="KW-1185">Reference proteome</keyword>
<accession>A0A443SNG8</accession>
<dbReference type="EMBL" id="NCKV01001085">
    <property type="protein sequence ID" value="RWS29066.1"/>
    <property type="molecule type" value="Genomic_DNA"/>
</dbReference>
<reference evidence="1 2" key="1">
    <citation type="journal article" date="2018" name="Gigascience">
        <title>Genomes of trombidid mites reveal novel predicted allergens and laterally-transferred genes associated with secondary metabolism.</title>
        <authorList>
            <person name="Dong X."/>
            <person name="Chaisiri K."/>
            <person name="Xia D."/>
            <person name="Armstrong S.D."/>
            <person name="Fang Y."/>
            <person name="Donnelly M.J."/>
            <person name="Kadowaki T."/>
            <person name="McGarry J.W."/>
            <person name="Darby A.C."/>
            <person name="Makepeace B.L."/>
        </authorList>
    </citation>
    <scope>NUCLEOTIDE SEQUENCE [LARGE SCALE GENOMIC DNA]</scope>
    <source>
        <strain evidence="1">UoL-UT</strain>
    </source>
</reference>